<comment type="caution">
    <text evidence="1">The sequence shown here is derived from an EMBL/GenBank/DDBJ whole genome shotgun (WGS) entry which is preliminary data.</text>
</comment>
<name>A0ACB8YP35_9ASTR</name>
<gene>
    <name evidence="1" type="ORF">L1987_80910</name>
</gene>
<accession>A0ACB8YP35</accession>
<dbReference type="Proteomes" id="UP001056120">
    <property type="component" value="Linkage Group LG27"/>
</dbReference>
<organism evidence="1 2">
    <name type="scientific">Smallanthus sonchifolius</name>
    <dbReference type="NCBI Taxonomy" id="185202"/>
    <lineage>
        <taxon>Eukaryota</taxon>
        <taxon>Viridiplantae</taxon>
        <taxon>Streptophyta</taxon>
        <taxon>Embryophyta</taxon>
        <taxon>Tracheophyta</taxon>
        <taxon>Spermatophyta</taxon>
        <taxon>Magnoliopsida</taxon>
        <taxon>eudicotyledons</taxon>
        <taxon>Gunneridae</taxon>
        <taxon>Pentapetalae</taxon>
        <taxon>asterids</taxon>
        <taxon>campanulids</taxon>
        <taxon>Asterales</taxon>
        <taxon>Asteraceae</taxon>
        <taxon>Asteroideae</taxon>
        <taxon>Heliantheae alliance</taxon>
        <taxon>Millerieae</taxon>
        <taxon>Smallanthus</taxon>
    </lineage>
</organism>
<sequence>MNLEQRSVNRGGVCLCKASDFPITDLRREEDRRSRTFLSGIELGAEFVMEDVCVFTHAETLSLSPLFSLSLSDEDAQRSCNETTDLTGKTIKMPMVNQSEACHAVSRLRRRFGVCVCLTVLQCSSDDPENYLVGHPPTHCRRLPILFFRALVNPPNPPVVSGFKRGTGYG</sequence>
<proteinExistence type="predicted"/>
<evidence type="ECO:0000313" key="2">
    <source>
        <dbReference type="Proteomes" id="UP001056120"/>
    </source>
</evidence>
<dbReference type="EMBL" id="CM042044">
    <property type="protein sequence ID" value="KAI3687216.1"/>
    <property type="molecule type" value="Genomic_DNA"/>
</dbReference>
<protein>
    <submittedName>
        <fullName evidence="1">Uncharacterized protein</fullName>
    </submittedName>
</protein>
<keyword evidence="2" id="KW-1185">Reference proteome</keyword>
<reference evidence="1 2" key="2">
    <citation type="journal article" date="2022" name="Mol. Ecol. Resour.">
        <title>The genomes of chicory, endive, great burdock and yacon provide insights into Asteraceae paleo-polyploidization history and plant inulin production.</title>
        <authorList>
            <person name="Fan W."/>
            <person name="Wang S."/>
            <person name="Wang H."/>
            <person name="Wang A."/>
            <person name="Jiang F."/>
            <person name="Liu H."/>
            <person name="Zhao H."/>
            <person name="Xu D."/>
            <person name="Zhang Y."/>
        </authorList>
    </citation>
    <scope>NUCLEOTIDE SEQUENCE [LARGE SCALE GENOMIC DNA]</scope>
    <source>
        <strain evidence="2">cv. Yunnan</strain>
        <tissue evidence="1">Leaves</tissue>
    </source>
</reference>
<reference evidence="2" key="1">
    <citation type="journal article" date="2022" name="Mol. Ecol. Resour.">
        <title>The genomes of chicory, endive, great burdock and yacon provide insights into Asteraceae palaeo-polyploidization history and plant inulin production.</title>
        <authorList>
            <person name="Fan W."/>
            <person name="Wang S."/>
            <person name="Wang H."/>
            <person name="Wang A."/>
            <person name="Jiang F."/>
            <person name="Liu H."/>
            <person name="Zhao H."/>
            <person name="Xu D."/>
            <person name="Zhang Y."/>
        </authorList>
    </citation>
    <scope>NUCLEOTIDE SEQUENCE [LARGE SCALE GENOMIC DNA]</scope>
    <source>
        <strain evidence="2">cv. Yunnan</strain>
    </source>
</reference>
<evidence type="ECO:0000313" key="1">
    <source>
        <dbReference type="EMBL" id="KAI3687216.1"/>
    </source>
</evidence>